<dbReference type="Proteomes" id="UP000601710">
    <property type="component" value="Chromosome 33"/>
</dbReference>
<evidence type="ECO:0000313" key="1">
    <source>
        <dbReference type="EMBL" id="CAC5433540.1"/>
    </source>
</evidence>
<name>A0A504YB82_LEIDO</name>
<accession>A0A504YB82</accession>
<sequence length="531" mass="56308">MRSSSGISDGEVLIRLDTSALESRLNAFTDQWETALKGIRAQVGESAVDLQSVAADVNAIQSFLLSYHDRNMRTALMAHPTEASDGAAESATQGVLDRFVATATESGSTENLLGMVAVARRLLGENAALRASLDSATAALSTHTTSNADLTHEVEQLRQQTTQQSALLQSITLWLRTLGLAIDDGASGASGDGTSLLMSASAESAGDAHSMESVLSRSPLLLSFRQTLLRDLTERLTSVVDQQSKDFHDTVARLEDRLQRGGKGTAYLAGVHSAGAAEDLQETVRSLSNRLKDMDKRVVKRDEFASLMRTKADSLLLPAKADNAALTDLEARLVTRCAELEERCAFADAERSEFRALLRSIIVSQAHPTVAAAPPSLQEASRTNGQVQSKARARGTLLGEILPAVRDGSSVAAPAPALPARDEGVLPRSRGASASQQLYRVLGTSHGSRVHGVTLGSATQTEYAKPLGSVAATQHESLPVKAAPSPRADESVVAIGMTPTQGAYAAFVSEQMTRRHIASLPALPYEKAPSR</sequence>
<gene>
    <name evidence="2" type="ORF">CGC20_9770</name>
    <name evidence="1" type="ORF">LDHU3_33.4800</name>
</gene>
<dbReference type="VEuPathDB" id="TriTrypDB:LdBPK_333320.1"/>
<reference evidence="3" key="1">
    <citation type="submission" date="2019-02" db="EMBL/GenBank/DDBJ databases">
        <title>FDA dAtabase for Regulatory Grade micrObial Sequences (FDA-ARGOS): Supporting development and validation of Infectious Disease Dx tests.</title>
        <authorList>
            <person name="Duncan R."/>
            <person name="Fisher C."/>
            <person name="Tallon L."/>
            <person name="Sadzewicz L."/>
            <person name="Sengamalay N."/>
            <person name="Ott S."/>
            <person name="Godinez A."/>
            <person name="Nagaraj S."/>
            <person name="Vavikolanu K."/>
            <person name="Vyas G."/>
            <person name="Nadendla S."/>
            <person name="Aluvathingal J."/>
            <person name="Sichtig H."/>
        </authorList>
    </citation>
    <scope>NUCLEOTIDE SEQUENCE [LARGE SCALE GENOMIC DNA]</scope>
    <source>
        <strain evidence="3">FDAARGOS_360</strain>
    </source>
</reference>
<evidence type="ECO:0000313" key="2">
    <source>
        <dbReference type="EMBL" id="TPP55360.1"/>
    </source>
</evidence>
<proteinExistence type="predicted"/>
<dbReference type="Proteomes" id="UP000318821">
    <property type="component" value="Unassembled WGS sequence"/>
</dbReference>
<dbReference type="AlphaFoldDB" id="A0A504YB82"/>
<protein>
    <submittedName>
        <fullName evidence="1">Hypothetical_protein_conserved</fullName>
    </submittedName>
</protein>
<evidence type="ECO:0000313" key="3">
    <source>
        <dbReference type="Proteomes" id="UP000318821"/>
    </source>
</evidence>
<organism evidence="2 3">
    <name type="scientific">Leishmania donovani</name>
    <dbReference type="NCBI Taxonomy" id="5661"/>
    <lineage>
        <taxon>Eukaryota</taxon>
        <taxon>Discoba</taxon>
        <taxon>Euglenozoa</taxon>
        <taxon>Kinetoplastea</taxon>
        <taxon>Metakinetoplastina</taxon>
        <taxon>Trypanosomatida</taxon>
        <taxon>Trypanosomatidae</taxon>
        <taxon>Leishmaniinae</taxon>
        <taxon>Leishmania</taxon>
    </lineage>
</organism>
<dbReference type="VEuPathDB" id="TriTrypDB:LdCL_330040800"/>
<dbReference type="VEuPathDB" id="TriTrypDB:LDHU3_33.4800"/>
<dbReference type="EMBL" id="LR812653">
    <property type="protein sequence ID" value="CAC5433540.1"/>
    <property type="molecule type" value="Genomic_DNA"/>
</dbReference>
<reference evidence="2" key="2">
    <citation type="submission" date="2019-02" db="EMBL/GenBank/DDBJ databases">
        <title>FDA dAtabase for Regulatory Grade micrObial Sequences (FDA-ARGOS): Supporting development and validation of Infectious Disease Dx tests.</title>
        <authorList>
            <person name="Duncan R."/>
            <person name="Fisher C."/>
            <person name="Tallon L.J."/>
            <person name="Sadzewicz L."/>
            <person name="Sengamalay N."/>
            <person name="Ott S."/>
            <person name="Godinez A."/>
            <person name="Nagaraj S."/>
            <person name="Nadendla S."/>
            <person name="Sichtig H."/>
        </authorList>
    </citation>
    <scope>NUCLEOTIDE SEQUENCE</scope>
    <source>
        <strain evidence="2">FDAARGOS_360</strain>
    </source>
</reference>
<reference evidence="1" key="3">
    <citation type="submission" date="2020-06" db="EMBL/GenBank/DDBJ databases">
        <authorList>
            <person name="Camacho E."/>
            <person name="Gonzalez-de la Fuente S."/>
            <person name="Rastrojo A."/>
            <person name="Peiro-Pastor R."/>
            <person name="Solana JC."/>
            <person name="Tabera L."/>
            <person name="Gamarro F."/>
            <person name="Carrasco-Ramiro F."/>
            <person name="Requena JM."/>
            <person name="Aguado B."/>
        </authorList>
    </citation>
    <scope>NUCLEOTIDE SEQUENCE</scope>
</reference>
<dbReference type="EMBL" id="RHLD01000006">
    <property type="protein sequence ID" value="TPP55360.1"/>
    <property type="molecule type" value="Genomic_DNA"/>
</dbReference>